<keyword evidence="4 5" id="KW-0720">Serine protease</keyword>
<evidence type="ECO:0000259" key="6">
    <source>
        <dbReference type="PROSITE" id="PS50106"/>
    </source>
</evidence>
<dbReference type="NCBIfam" id="TIGR00225">
    <property type="entry name" value="prc"/>
    <property type="match status" value="1"/>
</dbReference>
<dbReference type="Pfam" id="PF17820">
    <property type="entry name" value="PDZ_6"/>
    <property type="match status" value="1"/>
</dbReference>
<evidence type="ECO:0000256" key="2">
    <source>
        <dbReference type="ARBA" id="ARBA00022670"/>
    </source>
</evidence>
<organism evidence="7 8">
    <name type="scientific">Lacihabitans lacunae</name>
    <dbReference type="NCBI Taxonomy" id="1028214"/>
    <lineage>
        <taxon>Bacteria</taxon>
        <taxon>Pseudomonadati</taxon>
        <taxon>Bacteroidota</taxon>
        <taxon>Cytophagia</taxon>
        <taxon>Cytophagales</taxon>
        <taxon>Leadbetterellaceae</taxon>
        <taxon>Lacihabitans</taxon>
    </lineage>
</organism>
<dbReference type="Gene3D" id="3.90.226.10">
    <property type="entry name" value="2-enoyl-CoA Hydratase, Chain A, domain 1"/>
    <property type="match status" value="1"/>
</dbReference>
<feature type="domain" description="PDZ" evidence="6">
    <location>
        <begin position="86"/>
        <end position="151"/>
    </location>
</feature>
<dbReference type="InterPro" id="IPR041489">
    <property type="entry name" value="PDZ_6"/>
</dbReference>
<evidence type="ECO:0000256" key="5">
    <source>
        <dbReference type="RuleBase" id="RU004404"/>
    </source>
</evidence>
<dbReference type="InterPro" id="IPR004447">
    <property type="entry name" value="Peptidase_S41A"/>
</dbReference>
<proteinExistence type="inferred from homology"/>
<dbReference type="SUPFAM" id="SSF50156">
    <property type="entry name" value="PDZ domain-like"/>
    <property type="match status" value="1"/>
</dbReference>
<sequence length="550" mass="61493">MFKKNKVGIIVGFLVASLAFSAYKVEDRLFEIAKNLDVFSTMYKELNAYYVDEINPTKAMKTSIVAMLKELDPYTVFYAEDDIEDYFTMNTGTYNGIGATVEFFEGKHTVVMLIEGSPADKAGIKIGDDILKINNVDVTDKNDAEFGRLLKGQTGSSVKVQVKRFGEKKILDFSLARGVVKTSDVPHFGMINDEVGYVYLSEFSATAAKDIKSATLEMKDKGMKKLILDLRGNPGGLLNQAVEICNFFIPKGVVVVETKGKVKEWNKKYGTNANPLDTEMPVIVLINGKSASASEIVSGTLQDYDRGVLVGQRSFGKGLVQVTRDLSFNTKMKITTSKYYIPSGRCIQAVDYGHRGADGSVSKLPDSLRSVFKTKNGRLVLDGGGVDPDIKTKGAEMSDFTKFLISKKVLFDFATKYYFTHIDKKPEQNFSLSNADMNEFDAWYNSQPNKYKTGNQKAVEELEKVSKKEGEYEAMKGKIAELNKIADASASKLTVKYRSEIKEQLELEILSRFYYQKAMKFVSFEKDEEVQQALLLFKDMNKYKSILAGK</sequence>
<evidence type="ECO:0000256" key="1">
    <source>
        <dbReference type="ARBA" id="ARBA00009179"/>
    </source>
</evidence>
<dbReference type="Gene3D" id="3.30.750.44">
    <property type="match status" value="1"/>
</dbReference>
<dbReference type="CDD" id="cd07560">
    <property type="entry name" value="Peptidase_S41_CPP"/>
    <property type="match status" value="1"/>
</dbReference>
<reference evidence="8" key="1">
    <citation type="journal article" date="2019" name="Int. J. Syst. Evol. Microbiol.">
        <title>The Global Catalogue of Microorganisms (GCM) 10K type strain sequencing project: providing services to taxonomists for standard genome sequencing and annotation.</title>
        <authorList>
            <consortium name="The Broad Institute Genomics Platform"/>
            <consortium name="The Broad Institute Genome Sequencing Center for Infectious Disease"/>
            <person name="Wu L."/>
            <person name="Ma J."/>
        </authorList>
    </citation>
    <scope>NUCLEOTIDE SEQUENCE [LARGE SCALE GENOMIC DNA]</scope>
    <source>
        <strain evidence="8">CECT 7956</strain>
    </source>
</reference>
<dbReference type="SMART" id="SM00228">
    <property type="entry name" value="PDZ"/>
    <property type="match status" value="1"/>
</dbReference>
<dbReference type="SUPFAM" id="SSF52096">
    <property type="entry name" value="ClpP/crotonase"/>
    <property type="match status" value="1"/>
</dbReference>
<dbReference type="PROSITE" id="PS50106">
    <property type="entry name" value="PDZ"/>
    <property type="match status" value="1"/>
</dbReference>
<name>A0ABV7YTR9_9BACT</name>
<evidence type="ECO:0000256" key="3">
    <source>
        <dbReference type="ARBA" id="ARBA00022801"/>
    </source>
</evidence>
<dbReference type="InterPro" id="IPR001478">
    <property type="entry name" value="PDZ"/>
</dbReference>
<dbReference type="EMBL" id="JBHRYQ010000001">
    <property type="protein sequence ID" value="MFC3810753.1"/>
    <property type="molecule type" value="Genomic_DNA"/>
</dbReference>
<dbReference type="Pfam" id="PF03572">
    <property type="entry name" value="Peptidase_S41"/>
    <property type="match status" value="1"/>
</dbReference>
<dbReference type="InterPro" id="IPR029045">
    <property type="entry name" value="ClpP/crotonase-like_dom_sf"/>
</dbReference>
<gene>
    <name evidence="7" type="ORF">ACFOOI_08810</name>
</gene>
<evidence type="ECO:0000313" key="8">
    <source>
        <dbReference type="Proteomes" id="UP001595616"/>
    </source>
</evidence>
<keyword evidence="2 5" id="KW-0645">Protease</keyword>
<dbReference type="SMART" id="SM00245">
    <property type="entry name" value="TSPc"/>
    <property type="match status" value="1"/>
</dbReference>
<comment type="caution">
    <text evidence="7">The sequence shown here is derived from an EMBL/GenBank/DDBJ whole genome shotgun (WGS) entry which is preliminary data.</text>
</comment>
<keyword evidence="8" id="KW-1185">Reference proteome</keyword>
<evidence type="ECO:0000313" key="7">
    <source>
        <dbReference type="EMBL" id="MFC3810753.1"/>
    </source>
</evidence>
<dbReference type="PANTHER" id="PTHR32060">
    <property type="entry name" value="TAIL-SPECIFIC PROTEASE"/>
    <property type="match status" value="1"/>
</dbReference>
<dbReference type="RefSeq" id="WP_379837145.1">
    <property type="nucleotide sequence ID" value="NZ_JBHRYQ010000001.1"/>
</dbReference>
<dbReference type="InterPro" id="IPR036034">
    <property type="entry name" value="PDZ_sf"/>
</dbReference>
<accession>A0ABV7YTR9</accession>
<protein>
    <submittedName>
        <fullName evidence="7">S41 family peptidase</fullName>
    </submittedName>
</protein>
<evidence type="ECO:0000256" key="4">
    <source>
        <dbReference type="ARBA" id="ARBA00022825"/>
    </source>
</evidence>
<dbReference type="Gene3D" id="2.30.42.10">
    <property type="match status" value="1"/>
</dbReference>
<dbReference type="InterPro" id="IPR005151">
    <property type="entry name" value="Tail-specific_protease"/>
</dbReference>
<comment type="similarity">
    <text evidence="1 5">Belongs to the peptidase S41A family.</text>
</comment>
<dbReference type="CDD" id="cd06782">
    <property type="entry name" value="cpPDZ_CPP-like"/>
    <property type="match status" value="1"/>
</dbReference>
<dbReference type="Proteomes" id="UP001595616">
    <property type="component" value="Unassembled WGS sequence"/>
</dbReference>
<dbReference type="PANTHER" id="PTHR32060:SF30">
    <property type="entry name" value="CARBOXY-TERMINAL PROCESSING PROTEASE CTPA"/>
    <property type="match status" value="1"/>
</dbReference>
<keyword evidence="3 5" id="KW-0378">Hydrolase</keyword>